<evidence type="ECO:0000259" key="1">
    <source>
        <dbReference type="PROSITE" id="PS50011"/>
    </source>
</evidence>
<dbReference type="Gene3D" id="1.10.510.10">
    <property type="entry name" value="Transferase(Phosphotransferase) domain 1"/>
    <property type="match status" value="1"/>
</dbReference>
<dbReference type="EMBL" id="CAJVPZ010052063">
    <property type="protein sequence ID" value="CAG8780015.1"/>
    <property type="molecule type" value="Genomic_DNA"/>
</dbReference>
<dbReference type="GO" id="GO:0004672">
    <property type="term" value="F:protein kinase activity"/>
    <property type="evidence" value="ECO:0007669"/>
    <property type="project" value="InterPro"/>
</dbReference>
<gene>
    <name evidence="2" type="ORF">RFULGI_LOCUS15730</name>
</gene>
<dbReference type="GO" id="GO:0005524">
    <property type="term" value="F:ATP binding"/>
    <property type="evidence" value="ECO:0007669"/>
    <property type="project" value="InterPro"/>
</dbReference>
<keyword evidence="3" id="KW-1185">Reference proteome</keyword>
<dbReference type="InterPro" id="IPR050167">
    <property type="entry name" value="Ser_Thr_protein_kinase"/>
</dbReference>
<proteinExistence type="predicted"/>
<dbReference type="PANTHER" id="PTHR23257">
    <property type="entry name" value="SERINE-THREONINE PROTEIN KINASE"/>
    <property type="match status" value="1"/>
</dbReference>
<dbReference type="InterPro" id="IPR011009">
    <property type="entry name" value="Kinase-like_dom_sf"/>
</dbReference>
<dbReference type="SUPFAM" id="SSF56112">
    <property type="entry name" value="Protein kinase-like (PK-like)"/>
    <property type="match status" value="1"/>
</dbReference>
<name>A0A9N9JFN0_9GLOM</name>
<dbReference type="InterPro" id="IPR001245">
    <property type="entry name" value="Ser-Thr/Tyr_kinase_cat_dom"/>
</dbReference>
<feature type="non-terminal residue" evidence="2">
    <location>
        <position position="227"/>
    </location>
</feature>
<feature type="domain" description="Protein kinase" evidence="1">
    <location>
        <begin position="1"/>
        <end position="201"/>
    </location>
</feature>
<evidence type="ECO:0000313" key="3">
    <source>
        <dbReference type="Proteomes" id="UP000789396"/>
    </source>
</evidence>
<dbReference type="Pfam" id="PF07714">
    <property type="entry name" value="PK_Tyr_Ser-Thr"/>
    <property type="match status" value="1"/>
</dbReference>
<evidence type="ECO:0000313" key="2">
    <source>
        <dbReference type="EMBL" id="CAG8780015.1"/>
    </source>
</evidence>
<feature type="non-terminal residue" evidence="2">
    <location>
        <position position="1"/>
    </location>
</feature>
<dbReference type="OrthoDB" id="544350at2759"/>
<protein>
    <submittedName>
        <fullName evidence="2">3166_t:CDS:1</fullName>
    </submittedName>
</protein>
<organism evidence="2 3">
    <name type="scientific">Racocetra fulgida</name>
    <dbReference type="NCBI Taxonomy" id="60492"/>
    <lineage>
        <taxon>Eukaryota</taxon>
        <taxon>Fungi</taxon>
        <taxon>Fungi incertae sedis</taxon>
        <taxon>Mucoromycota</taxon>
        <taxon>Glomeromycotina</taxon>
        <taxon>Glomeromycetes</taxon>
        <taxon>Diversisporales</taxon>
        <taxon>Gigasporaceae</taxon>
        <taxon>Racocetra</taxon>
    </lineage>
</organism>
<dbReference type="GO" id="GO:0005737">
    <property type="term" value="C:cytoplasm"/>
    <property type="evidence" value="ECO:0007669"/>
    <property type="project" value="TreeGrafter"/>
</dbReference>
<dbReference type="GO" id="GO:0007165">
    <property type="term" value="P:signal transduction"/>
    <property type="evidence" value="ECO:0007669"/>
    <property type="project" value="TreeGrafter"/>
</dbReference>
<accession>A0A9N9JFN0</accession>
<dbReference type="Proteomes" id="UP000789396">
    <property type="component" value="Unassembled WGS sequence"/>
</dbReference>
<dbReference type="AlphaFoldDB" id="A0A9N9JFN0"/>
<dbReference type="InterPro" id="IPR000719">
    <property type="entry name" value="Prot_kinase_dom"/>
</dbReference>
<sequence length="227" mass="25793">DSMVECFGITRDPETSCYMFVIRLCNENLYQFLKRTRGRLDWRNRIDMLYEIVNGLKQIHDYGFYHGNLHGGNLLTEMTTNGINIRISDTGLHGPPDRNSSTVYGVLPFIAPEVLKGDKYTQASDVYSFGIIMWVMSSCIPPFNQISHDHDLAALICDGLRPKINENIPDIYSTLMTRCWHQDPKQRPKVAELCNTLSQFASGMRDNTSSISQEFTVAYAHSRGASK</sequence>
<dbReference type="PROSITE" id="PS50011">
    <property type="entry name" value="PROTEIN_KINASE_DOM"/>
    <property type="match status" value="1"/>
</dbReference>
<reference evidence="2" key="1">
    <citation type="submission" date="2021-06" db="EMBL/GenBank/DDBJ databases">
        <authorList>
            <person name="Kallberg Y."/>
            <person name="Tangrot J."/>
            <person name="Rosling A."/>
        </authorList>
    </citation>
    <scope>NUCLEOTIDE SEQUENCE</scope>
    <source>
        <strain evidence="2">IN212</strain>
    </source>
</reference>
<comment type="caution">
    <text evidence="2">The sequence shown here is derived from an EMBL/GenBank/DDBJ whole genome shotgun (WGS) entry which is preliminary data.</text>
</comment>